<dbReference type="PANTHER" id="PTHR30401:SF0">
    <property type="entry name" value="TRNA 2-SELENOURIDINE SYNTHASE"/>
    <property type="match status" value="1"/>
</dbReference>
<dbReference type="InterPro" id="IPR027417">
    <property type="entry name" value="P-loop_NTPase"/>
</dbReference>
<feature type="domain" description="Rhodanese" evidence="2">
    <location>
        <begin position="11"/>
        <end position="124"/>
    </location>
</feature>
<dbReference type="GO" id="GO:0016740">
    <property type="term" value="F:transferase activity"/>
    <property type="evidence" value="ECO:0007669"/>
    <property type="project" value="UniProtKB-KW"/>
</dbReference>
<dbReference type="EC" id="2.5.1.-" evidence="3"/>
<dbReference type="PROSITE" id="PS50206">
    <property type="entry name" value="RHODANESE_3"/>
    <property type="match status" value="1"/>
</dbReference>
<sequence>MSESLNISAFLASTEVLLDVRSPSEYAQGRLPGAISFPLFSDEERARVGTCYKQVGREAAVELGFELAGPKFAAFIRQAKELAPERKVRLHCWRGGMRSEAVAWVLQMGGFEVCTLTGGYKAFRRWVRITLATPKPIVVLGGMTGTGKTDILHALAKLGEPVLDLESYANHRGSSYGALGMPPQPSTEQFENLLAMEWAGFDATRPIWLEAESRRIGTCRIADELFQQMEAAPTLAITRPLAERLDYLVKIYGHAKTAGLVEATERIRKRLGGQRTQAAIALIQSGQLHEAFEILLTYYDRAYTYDLERRHQQIPTLDVGGLSAIAAAQKLQTAAKRLFQAKQGWPLPQTSAPQAADTPLSRSN</sequence>
<dbReference type="Pfam" id="PF00581">
    <property type="entry name" value="Rhodanese"/>
    <property type="match status" value="1"/>
</dbReference>
<comment type="caution">
    <text evidence="3">The sequence shown here is derived from an EMBL/GenBank/DDBJ whole genome shotgun (WGS) entry which is preliminary data.</text>
</comment>
<keyword evidence="3" id="KW-0808">Transferase</keyword>
<keyword evidence="4" id="KW-1185">Reference proteome</keyword>
<gene>
    <name evidence="3" type="primary">mnmH</name>
    <name evidence="3" type="ORF">ACFVKH_09965</name>
</gene>
<dbReference type="InterPro" id="IPR017582">
    <property type="entry name" value="SelU"/>
</dbReference>
<dbReference type="NCBIfam" id="TIGR03167">
    <property type="entry name" value="tRNA_sel_U_synt"/>
    <property type="match status" value="1"/>
</dbReference>
<dbReference type="RefSeq" id="WP_377964525.1">
    <property type="nucleotide sequence ID" value="NZ_JBHZOL010000068.1"/>
</dbReference>
<reference evidence="3 4" key="1">
    <citation type="submission" date="2024-10" db="EMBL/GenBank/DDBJ databases">
        <authorList>
            <person name="Ratan Roy A."/>
            <person name="Morales Sandoval P.H."/>
            <person name="De Los Santos Villalobos S."/>
            <person name="Chakraborty S."/>
            <person name="Mukherjee J."/>
        </authorList>
    </citation>
    <scope>NUCLEOTIDE SEQUENCE [LARGE SCALE GENOMIC DNA]</scope>
    <source>
        <strain evidence="3 4">S1</strain>
    </source>
</reference>
<dbReference type="EMBL" id="JBHZOL010000068">
    <property type="protein sequence ID" value="MFE4106603.1"/>
    <property type="molecule type" value="Genomic_DNA"/>
</dbReference>
<proteinExistence type="predicted"/>
<organism evidence="3 4">
    <name type="scientific">Almyronema epifaneia S1</name>
    <dbReference type="NCBI Taxonomy" id="2991925"/>
    <lineage>
        <taxon>Bacteria</taxon>
        <taxon>Bacillati</taxon>
        <taxon>Cyanobacteriota</taxon>
        <taxon>Cyanophyceae</taxon>
        <taxon>Nodosilineales</taxon>
        <taxon>Nodosilineaceae</taxon>
        <taxon>Almyronema</taxon>
        <taxon>Almyronema epifaneia</taxon>
    </lineage>
</organism>
<name>A0ABW6IEK3_9CYAN</name>
<protein>
    <submittedName>
        <fullName evidence="3">tRNA 2-selenouridine(34) synthase MnmH</fullName>
        <ecNumber evidence="3">2.5.1.-</ecNumber>
    </submittedName>
</protein>
<evidence type="ECO:0000256" key="1">
    <source>
        <dbReference type="ARBA" id="ARBA00023266"/>
    </source>
</evidence>
<dbReference type="PANTHER" id="PTHR30401">
    <property type="entry name" value="TRNA 2-SELENOURIDINE SYNTHASE"/>
    <property type="match status" value="1"/>
</dbReference>
<dbReference type="NCBIfam" id="NF008752">
    <property type="entry name" value="PRK11784.1-4"/>
    <property type="match status" value="1"/>
</dbReference>
<keyword evidence="1" id="KW-0711">Selenium</keyword>
<accession>A0ABW6IEK3</accession>
<dbReference type="InterPro" id="IPR001763">
    <property type="entry name" value="Rhodanese-like_dom"/>
</dbReference>
<dbReference type="NCBIfam" id="NF008750">
    <property type="entry name" value="PRK11784.1-2"/>
    <property type="match status" value="1"/>
</dbReference>
<dbReference type="Proteomes" id="UP001600165">
    <property type="component" value="Unassembled WGS sequence"/>
</dbReference>
<dbReference type="SUPFAM" id="SSF52540">
    <property type="entry name" value="P-loop containing nucleoside triphosphate hydrolases"/>
    <property type="match status" value="1"/>
</dbReference>
<dbReference type="Gene3D" id="3.40.250.10">
    <property type="entry name" value="Rhodanese-like domain"/>
    <property type="match status" value="1"/>
</dbReference>
<dbReference type="SMART" id="SM00450">
    <property type="entry name" value="RHOD"/>
    <property type="match status" value="1"/>
</dbReference>
<evidence type="ECO:0000313" key="4">
    <source>
        <dbReference type="Proteomes" id="UP001600165"/>
    </source>
</evidence>
<dbReference type="SUPFAM" id="SSF52821">
    <property type="entry name" value="Rhodanese/Cell cycle control phosphatase"/>
    <property type="match status" value="1"/>
</dbReference>
<dbReference type="Pfam" id="PF26341">
    <property type="entry name" value="AAA_SelU"/>
    <property type="match status" value="1"/>
</dbReference>
<dbReference type="InterPro" id="IPR036873">
    <property type="entry name" value="Rhodanese-like_dom_sf"/>
</dbReference>
<evidence type="ECO:0000313" key="3">
    <source>
        <dbReference type="EMBL" id="MFE4106603.1"/>
    </source>
</evidence>
<dbReference type="InterPro" id="IPR058840">
    <property type="entry name" value="AAA_SelU"/>
</dbReference>
<evidence type="ECO:0000259" key="2">
    <source>
        <dbReference type="PROSITE" id="PS50206"/>
    </source>
</evidence>